<dbReference type="Gene3D" id="3.90.10.10">
    <property type="entry name" value="Cytochrome C3"/>
    <property type="match status" value="2"/>
</dbReference>
<name>A0A4P2Q346_SORCE</name>
<dbReference type="AlphaFoldDB" id="A0A4P2Q346"/>
<keyword evidence="1" id="KW-0813">Transport</keyword>
<evidence type="ECO:0000259" key="7">
    <source>
        <dbReference type="Pfam" id="PF02085"/>
    </source>
</evidence>
<dbReference type="EMBL" id="CP012670">
    <property type="protein sequence ID" value="AUX23724.1"/>
    <property type="molecule type" value="Genomic_DNA"/>
</dbReference>
<keyword evidence="6" id="KW-1133">Transmembrane helix</keyword>
<evidence type="ECO:0000313" key="9">
    <source>
        <dbReference type="Proteomes" id="UP000295781"/>
    </source>
</evidence>
<dbReference type="GO" id="GO:0046872">
    <property type="term" value="F:metal ion binding"/>
    <property type="evidence" value="ECO:0007669"/>
    <property type="project" value="UniProtKB-KW"/>
</dbReference>
<proteinExistence type="predicted"/>
<dbReference type="GO" id="GO:0009055">
    <property type="term" value="F:electron transfer activity"/>
    <property type="evidence" value="ECO:0007669"/>
    <property type="project" value="InterPro"/>
</dbReference>
<keyword evidence="4" id="KW-0249">Electron transport</keyword>
<dbReference type="GO" id="GO:0020037">
    <property type="term" value="F:heme binding"/>
    <property type="evidence" value="ECO:0007669"/>
    <property type="project" value="InterPro"/>
</dbReference>
<dbReference type="InterPro" id="IPR036280">
    <property type="entry name" value="Multihaem_cyt_sf"/>
</dbReference>
<sequence length="233" mass="26408">MEMAAPPHPERSRPHESMASVFPRWSNTAFRVALAILVLGVVTAIAAPMIYVRTEWNTRQNLPIEQPVQFDHRHHVQDDAIACRFCHHTVERAGPAGMPDTALCMGCHSQIWNQSPKLQLVRASYFSDTPIVWNRVYNVPDFVYFSHAAHVNKGVGCVTCHGRVDRMPDVHQVTPLTMGWCIDCHRAPERHLRPLSAITDMEWDAGPDAERIGRQVAEELGVRRLIHCSTCHR</sequence>
<dbReference type="PANTHER" id="PTHR39425:SF1">
    <property type="entry name" value="CYTOCHROME C7-LIKE DOMAIN-CONTAINING PROTEIN"/>
    <property type="match status" value="1"/>
</dbReference>
<evidence type="ECO:0000256" key="6">
    <source>
        <dbReference type="SAM" id="Phobius"/>
    </source>
</evidence>
<dbReference type="SUPFAM" id="SSF48695">
    <property type="entry name" value="Multiheme cytochromes"/>
    <property type="match status" value="1"/>
</dbReference>
<evidence type="ECO:0000256" key="2">
    <source>
        <dbReference type="ARBA" id="ARBA00022617"/>
    </source>
</evidence>
<keyword evidence="5" id="KW-0408">Iron</keyword>
<feature type="transmembrane region" description="Helical" evidence="6">
    <location>
        <begin position="28"/>
        <end position="52"/>
    </location>
</feature>
<keyword evidence="2" id="KW-0349">Heme</keyword>
<reference evidence="8 9" key="1">
    <citation type="submission" date="2015-09" db="EMBL/GenBank/DDBJ databases">
        <title>Sorangium comparison.</title>
        <authorList>
            <person name="Zaburannyi N."/>
            <person name="Bunk B."/>
            <person name="Overmann J."/>
            <person name="Mueller R."/>
        </authorList>
    </citation>
    <scope>NUCLEOTIDE SEQUENCE [LARGE SCALE GENOMIC DNA]</scope>
    <source>
        <strain evidence="8 9">So ceGT47</strain>
    </source>
</reference>
<protein>
    <submittedName>
        <fullName evidence="8">Cytochrome C</fullName>
    </submittedName>
</protein>
<keyword evidence="6" id="KW-0472">Membrane</keyword>
<evidence type="ECO:0000256" key="3">
    <source>
        <dbReference type="ARBA" id="ARBA00022723"/>
    </source>
</evidence>
<evidence type="ECO:0000313" key="8">
    <source>
        <dbReference type="EMBL" id="AUX23724.1"/>
    </source>
</evidence>
<organism evidence="8 9">
    <name type="scientific">Sorangium cellulosum</name>
    <name type="common">Polyangium cellulosum</name>
    <dbReference type="NCBI Taxonomy" id="56"/>
    <lineage>
        <taxon>Bacteria</taxon>
        <taxon>Pseudomonadati</taxon>
        <taxon>Myxococcota</taxon>
        <taxon>Polyangia</taxon>
        <taxon>Polyangiales</taxon>
        <taxon>Polyangiaceae</taxon>
        <taxon>Sorangium</taxon>
    </lineage>
</organism>
<dbReference type="Proteomes" id="UP000295781">
    <property type="component" value="Chromosome"/>
</dbReference>
<feature type="domain" description="Class III cytochrome C" evidence="7">
    <location>
        <begin position="59"/>
        <end position="121"/>
    </location>
</feature>
<dbReference type="CDD" id="cd08168">
    <property type="entry name" value="Cytochrom_C3"/>
    <property type="match status" value="1"/>
</dbReference>
<keyword evidence="3" id="KW-0479">Metal-binding</keyword>
<evidence type="ECO:0000256" key="1">
    <source>
        <dbReference type="ARBA" id="ARBA00022448"/>
    </source>
</evidence>
<dbReference type="PANTHER" id="PTHR39425">
    <property type="entry name" value="LIPOPROTEIN CYTOCHROME C"/>
    <property type="match status" value="1"/>
</dbReference>
<dbReference type="Pfam" id="PF02085">
    <property type="entry name" value="Cytochrom_CIII"/>
    <property type="match status" value="1"/>
</dbReference>
<keyword evidence="6" id="KW-0812">Transmembrane</keyword>
<evidence type="ECO:0000256" key="5">
    <source>
        <dbReference type="ARBA" id="ARBA00023004"/>
    </source>
</evidence>
<gene>
    <name evidence="8" type="ORF">SOCEGT47_042540</name>
</gene>
<accession>A0A4P2Q346</accession>
<evidence type="ECO:0000256" key="4">
    <source>
        <dbReference type="ARBA" id="ARBA00022982"/>
    </source>
</evidence>
<dbReference type="InterPro" id="IPR020942">
    <property type="entry name" value="Cyt_c_III_dom"/>
</dbReference>